<evidence type="ECO:0000313" key="1">
    <source>
        <dbReference type="EMBL" id="SDD34974.1"/>
    </source>
</evidence>
<sequence length="211" mass="21895">MSLVFAARNGPTAPRGFGGAGDHGDPVARPGQGQAAGRVAPGRAGEVRNPASHAAPAGQSALPIEVRPPAPPAAVSLLNQARHGVAEAGRESDAAHRFISAYLSALRAAAAILAARGRPHRGRARPESVWTLLASAAPELAQWAAFFAANSARRAAAQAGNSRHITADSADELLRNAREFVALAQRAVHPRPAGAGNQCVNPPRMPRQRRR</sequence>
<accession>A0A1G6U1B2</accession>
<gene>
    <name evidence="1" type="ORF">SAMN05421630_107405</name>
</gene>
<keyword evidence="2" id="KW-1185">Reference proteome</keyword>
<name>A0A1G6U1B2_9PSEU</name>
<dbReference type="RefSeq" id="WP_170140214.1">
    <property type="nucleotide sequence ID" value="NZ_CP016353.1"/>
</dbReference>
<dbReference type="AlphaFoldDB" id="A0A1G6U1B2"/>
<dbReference type="Pfam" id="PF18726">
    <property type="entry name" value="HEPN_SAV_6107"/>
    <property type="match status" value="1"/>
</dbReference>
<dbReference type="InterPro" id="IPR040891">
    <property type="entry name" value="HEPN_SAV_6107"/>
</dbReference>
<protein>
    <submittedName>
        <fullName evidence="1">Uncharacterized protein</fullName>
    </submittedName>
</protein>
<evidence type="ECO:0000313" key="2">
    <source>
        <dbReference type="Proteomes" id="UP000199494"/>
    </source>
</evidence>
<dbReference type="EMBL" id="FMZE01000007">
    <property type="protein sequence ID" value="SDD34974.1"/>
    <property type="molecule type" value="Genomic_DNA"/>
</dbReference>
<proteinExistence type="predicted"/>
<dbReference type="Proteomes" id="UP000199494">
    <property type="component" value="Unassembled WGS sequence"/>
</dbReference>
<reference evidence="1 2" key="1">
    <citation type="submission" date="2016-10" db="EMBL/GenBank/DDBJ databases">
        <authorList>
            <person name="de Groot N.N."/>
        </authorList>
    </citation>
    <scope>NUCLEOTIDE SEQUENCE [LARGE SCALE GENOMIC DNA]</scope>
    <source>
        <strain evidence="1 2">CGMCC 4.5506</strain>
    </source>
</reference>
<dbReference type="STRING" id="530584.SAMN05421630_107405"/>
<organism evidence="1 2">
    <name type="scientific">Prauserella marina</name>
    <dbReference type="NCBI Taxonomy" id="530584"/>
    <lineage>
        <taxon>Bacteria</taxon>
        <taxon>Bacillati</taxon>
        <taxon>Actinomycetota</taxon>
        <taxon>Actinomycetes</taxon>
        <taxon>Pseudonocardiales</taxon>
        <taxon>Pseudonocardiaceae</taxon>
        <taxon>Prauserella</taxon>
    </lineage>
</organism>